<organism evidence="1 2">
    <name type="scientific">Sphingomonas hankyongi</name>
    <dbReference type="NCBI Taxonomy" id="2908209"/>
    <lineage>
        <taxon>Bacteria</taxon>
        <taxon>Pseudomonadati</taxon>
        <taxon>Pseudomonadota</taxon>
        <taxon>Alphaproteobacteria</taxon>
        <taxon>Sphingomonadales</taxon>
        <taxon>Sphingomonadaceae</taxon>
        <taxon>Sphingomonas</taxon>
    </lineage>
</organism>
<name>A0ABT0S011_9SPHN</name>
<dbReference type="PANTHER" id="PTHR38733:SF1">
    <property type="entry name" value="TYPE IV METHYL-DIRECTED RESTRICTION ENZYME ECOKMCRBC"/>
    <property type="match status" value="1"/>
</dbReference>
<protein>
    <recommendedName>
        <fullName evidence="3">5-methylcytosine-specific restriction endonuclease system specificity protein McrC</fullName>
    </recommendedName>
</protein>
<gene>
    <name evidence="1" type="ORF">LZ538_03855</name>
</gene>
<dbReference type="Proteomes" id="UP001165342">
    <property type="component" value="Unassembled WGS sequence"/>
</dbReference>
<sequence length="354" mass="40855">MTIPIRNLYYLFTYAWARFPPGEEVPTGVDECPDLQNLLAKLLIDGTHRLIRRGLDRGYISLEEDTRTPRGKLLLDEIMKRQTLRNGQLACTYDELLPDILHNRILKSTLKLLATAERLEPFFRHELLLLHRRLQGVSDFRLDAACFKRVQLSRNIRQYGLLLQICELVFHSLLPDEQGEGSRFADILDDETRMSAVFEDFLRNFYAYEQQTFSVGREVFPWEAEPLTIGALSYLPAMQTDITLRSPDRVIVADAKYYKETLTRFHGGSKIHSSNLYQLYAYLKHTSARHPTIPTDGALIYPTVNRDLLVDFELPAHHIRVATVDLSRPWHEIHHHLLDVLFKPYGDDAAAIAA</sequence>
<evidence type="ECO:0000313" key="2">
    <source>
        <dbReference type="Proteomes" id="UP001165342"/>
    </source>
</evidence>
<keyword evidence="2" id="KW-1185">Reference proteome</keyword>
<dbReference type="PANTHER" id="PTHR38733">
    <property type="entry name" value="PROTEIN MCRC"/>
    <property type="match status" value="1"/>
</dbReference>
<reference evidence="1" key="1">
    <citation type="submission" date="2022-05" db="EMBL/GenBank/DDBJ databases">
        <authorList>
            <person name="Jo J.-H."/>
            <person name="Im W.-T."/>
        </authorList>
    </citation>
    <scope>NUCLEOTIDE SEQUENCE</scope>
    <source>
        <strain evidence="1">SE220</strain>
    </source>
</reference>
<dbReference type="RefSeq" id="WP_249830670.1">
    <property type="nucleotide sequence ID" value="NZ_JAMGBE010000001.1"/>
</dbReference>
<evidence type="ECO:0000313" key="1">
    <source>
        <dbReference type="EMBL" id="MCL6729190.1"/>
    </source>
</evidence>
<evidence type="ECO:0008006" key="3">
    <source>
        <dbReference type="Google" id="ProtNLM"/>
    </source>
</evidence>
<comment type="caution">
    <text evidence="1">The sequence shown here is derived from an EMBL/GenBank/DDBJ whole genome shotgun (WGS) entry which is preliminary data.</text>
</comment>
<dbReference type="InterPro" id="IPR014407">
    <property type="entry name" value="McrC_bac"/>
</dbReference>
<accession>A0ABT0S011</accession>
<dbReference type="PIRSF" id="PIRSF003109">
    <property type="entry name" value="McrC"/>
    <property type="match status" value="1"/>
</dbReference>
<dbReference type="InterPro" id="IPR019292">
    <property type="entry name" value="McrC"/>
</dbReference>
<dbReference type="Pfam" id="PF10117">
    <property type="entry name" value="McrBC"/>
    <property type="match status" value="1"/>
</dbReference>
<dbReference type="EMBL" id="JAMGBE010000001">
    <property type="protein sequence ID" value="MCL6729190.1"/>
    <property type="molecule type" value="Genomic_DNA"/>
</dbReference>
<proteinExistence type="predicted"/>